<proteinExistence type="inferred from homology"/>
<protein>
    <recommendedName>
        <fullName evidence="3">2-C-methyl-D-erythritol 4-phosphate cytidylyltransferase</fullName>
        <ecNumber evidence="3">2.7.7.60</ecNumber>
    </recommendedName>
    <alternativeName>
        <fullName evidence="3">4-diphosphocytidyl-2C-methyl-D-erythritol synthase</fullName>
    </alternativeName>
    <alternativeName>
        <fullName evidence="3">MEP cytidylyltransferase</fullName>
        <shortName evidence="3">MCT</shortName>
    </alternativeName>
</protein>
<dbReference type="HOGENOM" id="CLU_061281_2_2_0"/>
<dbReference type="RefSeq" id="WP_045088456.1">
    <property type="nucleotide sequence ID" value="NZ_LN824141.1"/>
</dbReference>
<comment type="catalytic activity">
    <reaction evidence="3">
        <text>2-C-methyl-D-erythritol 4-phosphate + CTP + H(+) = 4-CDP-2-C-methyl-D-erythritol + diphosphate</text>
        <dbReference type="Rhea" id="RHEA:13429"/>
        <dbReference type="ChEBI" id="CHEBI:15378"/>
        <dbReference type="ChEBI" id="CHEBI:33019"/>
        <dbReference type="ChEBI" id="CHEBI:37563"/>
        <dbReference type="ChEBI" id="CHEBI:57823"/>
        <dbReference type="ChEBI" id="CHEBI:58262"/>
        <dbReference type="EC" id="2.7.7.60"/>
    </reaction>
</comment>
<dbReference type="EC" id="2.7.7.60" evidence="3"/>
<comment type="pathway">
    <text evidence="3">Isoprenoid biosynthesis; isopentenyl diphosphate biosynthesis via DXP pathway; isopentenyl diphosphate from 1-deoxy-D-xylulose 5-phosphate: step 2/6.</text>
</comment>
<dbReference type="Pfam" id="PF01128">
    <property type="entry name" value="IspD"/>
    <property type="match status" value="1"/>
</dbReference>
<dbReference type="PATRIC" id="fig|1006576.9.peg.1843"/>
<dbReference type="PANTHER" id="PTHR32125:SF4">
    <property type="entry name" value="2-C-METHYL-D-ERYTHRITOL 4-PHOSPHATE CYTIDYLYLTRANSFERASE, CHLOROPLASTIC"/>
    <property type="match status" value="1"/>
</dbReference>
<reference evidence="5" key="1">
    <citation type="submission" date="2014-11" db="EMBL/GenBank/DDBJ databases">
        <authorList>
            <person name="Wibberg D."/>
        </authorList>
    </citation>
    <scope>NUCLEOTIDE SEQUENCE [LARGE SCALE GENOMIC DNA]</scope>
    <source>
        <strain evidence="5">L3</strain>
    </source>
</reference>
<dbReference type="CDD" id="cd02516">
    <property type="entry name" value="CDP-ME_synthetase"/>
    <property type="match status" value="1"/>
</dbReference>
<dbReference type="FunFam" id="3.90.550.10:FF:000003">
    <property type="entry name" value="2-C-methyl-D-erythritol 4-phosphate cytidylyltransferase"/>
    <property type="match status" value="1"/>
</dbReference>
<dbReference type="GO" id="GO:0019288">
    <property type="term" value="P:isopentenyl diphosphate biosynthetic process, methylerythritol 4-phosphate pathway"/>
    <property type="evidence" value="ECO:0007669"/>
    <property type="project" value="UniProtKB-UniRule"/>
</dbReference>
<dbReference type="OrthoDB" id="9806837at2"/>
<dbReference type="Gene3D" id="3.90.550.10">
    <property type="entry name" value="Spore Coat Polysaccharide Biosynthesis Protein SpsA, Chain A"/>
    <property type="match status" value="1"/>
</dbReference>
<dbReference type="GO" id="GO:0050518">
    <property type="term" value="F:2-C-methyl-D-erythritol 4-phosphate cytidylyltransferase activity"/>
    <property type="evidence" value="ECO:0007669"/>
    <property type="project" value="UniProtKB-UniRule"/>
</dbReference>
<dbReference type="Proteomes" id="UP000032809">
    <property type="component" value="Chromosome I"/>
</dbReference>
<dbReference type="UniPathway" id="UPA00056">
    <property type="reaction ID" value="UER00093"/>
</dbReference>
<feature type="site" description="Transition state stabilizer" evidence="3">
    <location>
        <position position="21"/>
    </location>
</feature>
<dbReference type="HAMAP" id="MF_00108">
    <property type="entry name" value="IspD"/>
    <property type="match status" value="1"/>
</dbReference>
<dbReference type="InterPro" id="IPR034683">
    <property type="entry name" value="IspD/TarI"/>
</dbReference>
<dbReference type="STRING" id="1006576.DTL3_1851"/>
<comment type="function">
    <text evidence="3">Catalyzes the formation of 4-diphosphocytidyl-2-C-methyl-D-erythritol from CTP and 2-C-methyl-D-erythritol 4-phosphate (MEP).</text>
</comment>
<evidence type="ECO:0000256" key="1">
    <source>
        <dbReference type="ARBA" id="ARBA00022679"/>
    </source>
</evidence>
<gene>
    <name evidence="3 4" type="primary">ispD</name>
    <name evidence="4" type="ORF">DTL3_1851</name>
</gene>
<sequence length="227" mass="25971">MVCAIIVAGGEGKRAGYNVPKQFQKINGKSVLRLTAEKIQNSPEIDKFIVISHKNYCEETQHEVQDLNKFISVVIGGNSRQQSVYNGLKFLRELKYKISYVAIHDAVRPFVNINKISECVKMAKEKGAAILAEKATYTMSKVQNMNIKSVLNRDEIYLHNTPQVFDFLKLLFAYSQVENMLDSFTDDASIYHYCGFNIYIVEDDKNNIKLTTKEDFLLAEYLLKLGY</sequence>
<organism evidence="4 5">
    <name type="scientific">Defluviitoga tunisiensis</name>
    <dbReference type="NCBI Taxonomy" id="1006576"/>
    <lineage>
        <taxon>Bacteria</taxon>
        <taxon>Thermotogati</taxon>
        <taxon>Thermotogota</taxon>
        <taxon>Thermotogae</taxon>
        <taxon>Petrotogales</taxon>
        <taxon>Petrotogaceae</taxon>
        <taxon>Defluviitoga</taxon>
    </lineage>
</organism>
<dbReference type="SUPFAM" id="SSF53448">
    <property type="entry name" value="Nucleotide-diphospho-sugar transferases"/>
    <property type="match status" value="1"/>
</dbReference>
<evidence type="ECO:0000256" key="3">
    <source>
        <dbReference type="HAMAP-Rule" id="MF_00108"/>
    </source>
</evidence>
<dbReference type="InterPro" id="IPR001228">
    <property type="entry name" value="IspD"/>
</dbReference>
<evidence type="ECO:0000313" key="4">
    <source>
        <dbReference type="EMBL" id="CEP79133.1"/>
    </source>
</evidence>
<keyword evidence="1 3" id="KW-0808">Transferase</keyword>
<keyword evidence="2 3" id="KW-0548">Nucleotidyltransferase</keyword>
<dbReference type="EMBL" id="LN824141">
    <property type="protein sequence ID" value="CEP79133.1"/>
    <property type="molecule type" value="Genomic_DNA"/>
</dbReference>
<feature type="site" description="Positions MEP for the nucleophilic attack" evidence="3">
    <location>
        <position position="209"/>
    </location>
</feature>
<evidence type="ECO:0000256" key="2">
    <source>
        <dbReference type="ARBA" id="ARBA00022695"/>
    </source>
</evidence>
<keyword evidence="5" id="KW-1185">Reference proteome</keyword>
<comment type="similarity">
    <text evidence="3">Belongs to the IspD/TarI cytidylyltransferase family. IspD subfamily.</text>
</comment>
<feature type="site" description="Transition state stabilizer" evidence="3">
    <location>
        <position position="14"/>
    </location>
</feature>
<dbReference type="PANTHER" id="PTHR32125">
    <property type="entry name" value="2-C-METHYL-D-ERYTHRITOL 4-PHOSPHATE CYTIDYLYLTRANSFERASE, CHLOROPLASTIC"/>
    <property type="match status" value="1"/>
</dbReference>
<feature type="site" description="Positions MEP for the nucleophilic attack" evidence="3">
    <location>
        <position position="153"/>
    </location>
</feature>
<dbReference type="NCBIfam" id="TIGR00453">
    <property type="entry name" value="ispD"/>
    <property type="match status" value="1"/>
</dbReference>
<dbReference type="KEGG" id="dtn:DTL3_1851"/>
<dbReference type="InterPro" id="IPR050088">
    <property type="entry name" value="IspD/TarI_cytidylyltransf_bact"/>
</dbReference>
<dbReference type="InterPro" id="IPR029044">
    <property type="entry name" value="Nucleotide-diphossugar_trans"/>
</dbReference>
<evidence type="ECO:0000313" key="5">
    <source>
        <dbReference type="Proteomes" id="UP000032809"/>
    </source>
</evidence>
<dbReference type="AlphaFoldDB" id="A0A0C7P0R2"/>
<name>A0A0C7P0R2_DEFTU</name>
<accession>A0A0C7P0R2</accession>
<keyword evidence="3" id="KW-0414">Isoprene biosynthesis</keyword>